<accession>K0RE81</accession>
<feature type="compositionally biased region" description="Polar residues" evidence="1">
    <location>
        <begin position="152"/>
        <end position="161"/>
    </location>
</feature>
<dbReference type="OrthoDB" id="191389at2759"/>
<name>K0RE81_THAOC</name>
<dbReference type="AlphaFoldDB" id="K0RE81"/>
<comment type="caution">
    <text evidence="2">The sequence shown here is derived from an EMBL/GenBank/DDBJ whole genome shotgun (WGS) entry which is preliminary data.</text>
</comment>
<evidence type="ECO:0000256" key="1">
    <source>
        <dbReference type="SAM" id="MobiDB-lite"/>
    </source>
</evidence>
<protein>
    <submittedName>
        <fullName evidence="2">Uncharacterized protein</fullName>
    </submittedName>
</protein>
<proteinExistence type="predicted"/>
<gene>
    <name evidence="2" type="ORF">THAOC_28740</name>
</gene>
<dbReference type="EMBL" id="AGNL01040564">
    <property type="protein sequence ID" value="EJK52033.1"/>
    <property type="molecule type" value="Genomic_DNA"/>
</dbReference>
<feature type="region of interest" description="Disordered" evidence="1">
    <location>
        <begin position="138"/>
        <end position="165"/>
    </location>
</feature>
<sequence>MDVLLEASRYPKRCRSTRQRFPGAASIVVPALSVGRRRASTRRFLAPLGRRTTHRPIRSGNGGARGRESVCWGRRRCVPCCDGALPAPHPYRSYADLTAPWTGLRSFFLLFCGPDRKACGPIAVQLRSGCGPDRTTCGPDRNKIRTHRVSSRSEGGSPTHNPSDEEVVIGVDHRNLELGRVLAGDFVAGVLQTRERIAENCHIKPCSHPPTLGLILLGVRGHLRIELRFGSPGRTKMQGRGHPHFFEKGWTKLSFGLELGEAWNYPLPCMPHRRRSGDMMRLQQPRTTMQSTCSTMVFAWPAGQWLALFLFAIFLLSSMALSLGDADDTVFPSMMDAADVEFFFAGYDLGECSSSDEDGIPPAPAATVGRPAPRLCASFLFASNSILCTDYSEGLHWAASNIFQRSPRNLQGGGVSLDKTLVARGSGDGYTSKYKLKHDLDQAHYLADVLQESNPEISSYFKREVIPIYEAVMHNIPALEQLQRTKGLYAFSRQDFDLGIARVYNKALYMTNSDIIDPNWREREMLNSQHDWNLIQKQYYGDGAHDESSSSSSSVVVVDNLLTDEALSILRTLLLRNTHWYQTKTPLEFGHYVGAYLDDGLFDPAFLELAKALHQNLPRIMGGHELRYMSYKYDSDSDSGINLHADQAAVNVNIWLSLEDADIEEPGFGGGLVVYTAKPPEDMGFSAYNTNTDVVVDKILRPTNFANVTVKHKPNRAVSKLLFALCSWE</sequence>
<keyword evidence="3" id="KW-1185">Reference proteome</keyword>
<organism evidence="2 3">
    <name type="scientific">Thalassiosira oceanica</name>
    <name type="common">Marine diatom</name>
    <dbReference type="NCBI Taxonomy" id="159749"/>
    <lineage>
        <taxon>Eukaryota</taxon>
        <taxon>Sar</taxon>
        <taxon>Stramenopiles</taxon>
        <taxon>Ochrophyta</taxon>
        <taxon>Bacillariophyta</taxon>
        <taxon>Coscinodiscophyceae</taxon>
        <taxon>Thalassiosirophycidae</taxon>
        <taxon>Thalassiosirales</taxon>
        <taxon>Thalassiosiraceae</taxon>
        <taxon>Thalassiosira</taxon>
    </lineage>
</organism>
<reference evidence="2 3" key="1">
    <citation type="journal article" date="2012" name="Genome Biol.">
        <title>Genome and low-iron response of an oceanic diatom adapted to chronic iron limitation.</title>
        <authorList>
            <person name="Lommer M."/>
            <person name="Specht M."/>
            <person name="Roy A.S."/>
            <person name="Kraemer L."/>
            <person name="Andreson R."/>
            <person name="Gutowska M.A."/>
            <person name="Wolf J."/>
            <person name="Bergner S.V."/>
            <person name="Schilhabel M.B."/>
            <person name="Klostermeier U.C."/>
            <person name="Beiko R.G."/>
            <person name="Rosenstiel P."/>
            <person name="Hippler M."/>
            <person name="Laroche J."/>
        </authorList>
    </citation>
    <scope>NUCLEOTIDE SEQUENCE [LARGE SCALE GENOMIC DNA]</scope>
    <source>
        <strain evidence="2 3">CCMP1005</strain>
    </source>
</reference>
<dbReference type="eggNOG" id="ENOG502S1H1">
    <property type="taxonomic scope" value="Eukaryota"/>
</dbReference>
<dbReference type="Proteomes" id="UP000266841">
    <property type="component" value="Unassembled WGS sequence"/>
</dbReference>
<evidence type="ECO:0000313" key="3">
    <source>
        <dbReference type="Proteomes" id="UP000266841"/>
    </source>
</evidence>
<evidence type="ECO:0000313" key="2">
    <source>
        <dbReference type="EMBL" id="EJK52033.1"/>
    </source>
</evidence>